<comment type="subcellular location">
    <subcellularLocation>
        <location evidence="1">Nucleus</location>
    </subcellularLocation>
</comment>
<protein>
    <submittedName>
        <fullName evidence="4">Uncharacterized protein</fullName>
    </submittedName>
</protein>
<accession>A0AAD3CJT7</accession>
<evidence type="ECO:0000256" key="2">
    <source>
        <dbReference type="ARBA" id="ARBA00009761"/>
    </source>
</evidence>
<keyword evidence="5" id="KW-1185">Reference proteome</keyword>
<reference evidence="4 5" key="1">
    <citation type="journal article" date="2021" name="Sci. Rep.">
        <title>The genome of the diatom Chaetoceros tenuissimus carries an ancient integrated fragment of an extant virus.</title>
        <authorList>
            <person name="Hongo Y."/>
            <person name="Kimura K."/>
            <person name="Takaki Y."/>
            <person name="Yoshida Y."/>
            <person name="Baba S."/>
            <person name="Kobayashi G."/>
            <person name="Nagasaki K."/>
            <person name="Hano T."/>
            <person name="Tomaru Y."/>
        </authorList>
    </citation>
    <scope>NUCLEOTIDE SEQUENCE [LARGE SCALE GENOMIC DNA]</scope>
    <source>
        <strain evidence="4 5">NIES-3715</strain>
    </source>
</reference>
<dbReference type="Pfam" id="PF08661">
    <property type="entry name" value="Rep_fac-A_3"/>
    <property type="match status" value="1"/>
</dbReference>
<dbReference type="Gene3D" id="2.40.50.140">
    <property type="entry name" value="Nucleic acid-binding proteins"/>
    <property type="match status" value="1"/>
</dbReference>
<dbReference type="Proteomes" id="UP001054902">
    <property type="component" value="Unassembled WGS sequence"/>
</dbReference>
<evidence type="ECO:0000256" key="3">
    <source>
        <dbReference type="ARBA" id="ARBA00023242"/>
    </source>
</evidence>
<keyword evidence="3" id="KW-0539">Nucleus</keyword>
<sequence>MSGQFLRLNGEMLNRGDGQGGIFSIVGECLAFDGETITLKAADGVEIQFLNQGGLDLQMGSFIEVMGAHSEEGNQAFIARELGSDFDLSLYNELLTKVIPTRSQYFA</sequence>
<comment type="similarity">
    <text evidence="2">Belongs to the replication factor A protein 3 family.</text>
</comment>
<name>A0AAD3CJT7_9STRA</name>
<comment type="caution">
    <text evidence="4">The sequence shown here is derived from an EMBL/GenBank/DDBJ whole genome shotgun (WGS) entry which is preliminary data.</text>
</comment>
<dbReference type="AlphaFoldDB" id="A0AAD3CJT7"/>
<dbReference type="InterPro" id="IPR012340">
    <property type="entry name" value="NA-bd_OB-fold"/>
</dbReference>
<dbReference type="GO" id="GO:0031981">
    <property type="term" value="C:nuclear lumen"/>
    <property type="evidence" value="ECO:0007669"/>
    <property type="project" value="UniProtKB-ARBA"/>
</dbReference>
<dbReference type="GO" id="GO:0006260">
    <property type="term" value="P:DNA replication"/>
    <property type="evidence" value="ECO:0007669"/>
    <property type="project" value="InterPro"/>
</dbReference>
<evidence type="ECO:0000256" key="1">
    <source>
        <dbReference type="ARBA" id="ARBA00004123"/>
    </source>
</evidence>
<organism evidence="4 5">
    <name type="scientific">Chaetoceros tenuissimus</name>
    <dbReference type="NCBI Taxonomy" id="426638"/>
    <lineage>
        <taxon>Eukaryota</taxon>
        <taxon>Sar</taxon>
        <taxon>Stramenopiles</taxon>
        <taxon>Ochrophyta</taxon>
        <taxon>Bacillariophyta</taxon>
        <taxon>Coscinodiscophyceae</taxon>
        <taxon>Chaetocerotophycidae</taxon>
        <taxon>Chaetocerotales</taxon>
        <taxon>Chaetocerotaceae</taxon>
        <taxon>Chaetoceros</taxon>
    </lineage>
</organism>
<evidence type="ECO:0000313" key="5">
    <source>
        <dbReference type="Proteomes" id="UP001054902"/>
    </source>
</evidence>
<dbReference type="GO" id="GO:0006281">
    <property type="term" value="P:DNA repair"/>
    <property type="evidence" value="ECO:0007669"/>
    <property type="project" value="InterPro"/>
</dbReference>
<dbReference type="EMBL" id="BLLK01000023">
    <property type="protein sequence ID" value="GFH47347.1"/>
    <property type="molecule type" value="Genomic_DNA"/>
</dbReference>
<gene>
    <name evidence="4" type="ORF">CTEN210_03822</name>
</gene>
<evidence type="ECO:0000313" key="4">
    <source>
        <dbReference type="EMBL" id="GFH47347.1"/>
    </source>
</evidence>
<proteinExistence type="inferred from homology"/>
<dbReference type="GO" id="GO:0003677">
    <property type="term" value="F:DNA binding"/>
    <property type="evidence" value="ECO:0007669"/>
    <property type="project" value="InterPro"/>
</dbReference>
<dbReference type="GO" id="GO:0006310">
    <property type="term" value="P:DNA recombination"/>
    <property type="evidence" value="ECO:0007669"/>
    <property type="project" value="InterPro"/>
</dbReference>
<dbReference type="InterPro" id="IPR013970">
    <property type="entry name" value="Rfa2"/>
</dbReference>